<accession>A0AAW4UH04</accession>
<dbReference type="InterPro" id="IPR029465">
    <property type="entry name" value="ATPgrasp_TupA"/>
</dbReference>
<dbReference type="EMBL" id="JAJCJK010000025">
    <property type="protein sequence ID" value="MCB6939366.1"/>
    <property type="molecule type" value="Genomic_DNA"/>
</dbReference>
<evidence type="ECO:0000313" key="1">
    <source>
        <dbReference type="EMBL" id="MCB6939366.1"/>
    </source>
</evidence>
<dbReference type="RefSeq" id="WP_306778658.1">
    <property type="nucleotide sequence ID" value="NZ_JAJCJK010000025.1"/>
</dbReference>
<name>A0AAW4UH04_9FIRM</name>
<gene>
    <name evidence="1" type="ORF">LIZ56_13245</name>
</gene>
<organism evidence="1 2">
    <name type="scientific">Agathobacter rectalis</name>
    <dbReference type="NCBI Taxonomy" id="39491"/>
    <lineage>
        <taxon>Bacteria</taxon>
        <taxon>Bacillati</taxon>
        <taxon>Bacillota</taxon>
        <taxon>Clostridia</taxon>
        <taxon>Lachnospirales</taxon>
        <taxon>Lachnospiraceae</taxon>
        <taxon>Agathobacter</taxon>
    </lineage>
</organism>
<protein>
    <submittedName>
        <fullName evidence="1">Glycosyl transferase</fullName>
    </submittedName>
</protein>
<dbReference type="GO" id="GO:0016740">
    <property type="term" value="F:transferase activity"/>
    <property type="evidence" value="ECO:0007669"/>
    <property type="project" value="UniProtKB-KW"/>
</dbReference>
<dbReference type="AlphaFoldDB" id="A0AAW4UH04"/>
<comment type="caution">
    <text evidence="1">The sequence shown here is derived from an EMBL/GenBank/DDBJ whole genome shotgun (WGS) entry which is preliminary data.</text>
</comment>
<dbReference type="Pfam" id="PF14305">
    <property type="entry name" value="ATPgrasp_TupA"/>
    <property type="match status" value="1"/>
</dbReference>
<sequence>MNRDKVMTFLKKSLRFLPDKSYIKLYYRLRVGRKLNMDNPTTLNEKLQWMKFNYRFPLQSIVSDKLLVRDYVKEKIGEEYLIPLLGSWKDYEDIDFSLLPKQFVLKCNHDSGGLVVCTDKDKLDFTKAKDKVEKSLKSNFFYIGREYQYRNIKPRIICEKFISDNGNVPMDYKIYCFNGKPDVTLVCKDRFSKNTHRASYLYYDQEWNFVPLNKGDEKIQNPKIERPKNFEKMLEIARILSADFIFARIDLYNIDGKIYFGEITLSPNSGFDPDIKSETDLMFGKKLKIPYWNSINRRL</sequence>
<proteinExistence type="predicted"/>
<reference evidence="1" key="1">
    <citation type="submission" date="2021-10" db="EMBL/GenBank/DDBJ databases">
        <title>Collection of gut derived symbiotic bacterial strains cultured from healthy donors.</title>
        <authorList>
            <person name="Lin H."/>
            <person name="Littmann E."/>
            <person name="Kohout C."/>
            <person name="Pamer E.G."/>
        </authorList>
    </citation>
    <scope>NUCLEOTIDE SEQUENCE</scope>
    <source>
        <strain evidence="1">DFI.9.42</strain>
    </source>
</reference>
<keyword evidence="1" id="KW-0808">Transferase</keyword>
<evidence type="ECO:0000313" key="2">
    <source>
        <dbReference type="Proteomes" id="UP001197684"/>
    </source>
</evidence>
<dbReference type="Proteomes" id="UP001197684">
    <property type="component" value="Unassembled WGS sequence"/>
</dbReference>